<proteinExistence type="predicted"/>
<feature type="non-terminal residue" evidence="2">
    <location>
        <position position="44"/>
    </location>
</feature>
<comment type="caution">
    <text evidence="2">The sequence shown here is derived from an EMBL/GenBank/DDBJ whole genome shotgun (WGS) entry which is preliminary data.</text>
</comment>
<evidence type="ECO:0000313" key="2">
    <source>
        <dbReference type="EMBL" id="CAG8761795.1"/>
    </source>
</evidence>
<feature type="region of interest" description="Disordered" evidence="1">
    <location>
        <begin position="1"/>
        <end position="44"/>
    </location>
</feature>
<gene>
    <name evidence="2" type="ORF">AMORRO_LOCUS15978</name>
</gene>
<protein>
    <submittedName>
        <fullName evidence="2">15364_t:CDS:1</fullName>
    </submittedName>
</protein>
<keyword evidence="3" id="KW-1185">Reference proteome</keyword>
<sequence>MLNNSNFFDSNEKNFNDNKDLIEQKQAPQNSQGEEETGRYKGME</sequence>
<accession>A0A9N9J270</accession>
<dbReference type="AlphaFoldDB" id="A0A9N9J270"/>
<feature type="compositionally biased region" description="Basic and acidic residues" evidence="1">
    <location>
        <begin position="10"/>
        <end position="23"/>
    </location>
</feature>
<evidence type="ECO:0000313" key="3">
    <source>
        <dbReference type="Proteomes" id="UP000789342"/>
    </source>
</evidence>
<organism evidence="2 3">
    <name type="scientific">Acaulospora morrowiae</name>
    <dbReference type="NCBI Taxonomy" id="94023"/>
    <lineage>
        <taxon>Eukaryota</taxon>
        <taxon>Fungi</taxon>
        <taxon>Fungi incertae sedis</taxon>
        <taxon>Mucoromycota</taxon>
        <taxon>Glomeromycotina</taxon>
        <taxon>Glomeromycetes</taxon>
        <taxon>Diversisporales</taxon>
        <taxon>Acaulosporaceae</taxon>
        <taxon>Acaulospora</taxon>
    </lineage>
</organism>
<evidence type="ECO:0000256" key="1">
    <source>
        <dbReference type="SAM" id="MobiDB-lite"/>
    </source>
</evidence>
<dbReference type="Proteomes" id="UP000789342">
    <property type="component" value="Unassembled WGS sequence"/>
</dbReference>
<dbReference type="EMBL" id="CAJVPV010041249">
    <property type="protein sequence ID" value="CAG8761795.1"/>
    <property type="molecule type" value="Genomic_DNA"/>
</dbReference>
<reference evidence="2" key="1">
    <citation type="submission" date="2021-06" db="EMBL/GenBank/DDBJ databases">
        <authorList>
            <person name="Kallberg Y."/>
            <person name="Tangrot J."/>
            <person name="Rosling A."/>
        </authorList>
    </citation>
    <scope>NUCLEOTIDE SEQUENCE</scope>
    <source>
        <strain evidence="2">CL551</strain>
    </source>
</reference>
<name>A0A9N9J270_9GLOM</name>